<gene>
    <name evidence="3" type="ORF">LX83_003423</name>
</gene>
<dbReference type="GO" id="GO:0016020">
    <property type="term" value="C:membrane"/>
    <property type="evidence" value="ECO:0007669"/>
    <property type="project" value="TreeGrafter"/>
</dbReference>
<dbReference type="PANTHER" id="PTHR43798">
    <property type="entry name" value="MONOACYLGLYCEROL LIPASE"/>
    <property type="match status" value="1"/>
</dbReference>
<dbReference type="PRINTS" id="PR00111">
    <property type="entry name" value="ABHYDROLASE"/>
</dbReference>
<keyword evidence="4" id="KW-1185">Reference proteome</keyword>
<evidence type="ECO:0000313" key="4">
    <source>
        <dbReference type="Proteomes" id="UP001206128"/>
    </source>
</evidence>
<dbReference type="RefSeq" id="WP_253772536.1">
    <property type="nucleotide sequence ID" value="NZ_JAMTCK010000007.1"/>
</dbReference>
<dbReference type="AlphaFoldDB" id="A0AAE3GE93"/>
<dbReference type="Proteomes" id="UP001206128">
    <property type="component" value="Unassembled WGS sequence"/>
</dbReference>
<dbReference type="Pfam" id="PF00561">
    <property type="entry name" value="Abhydrolase_1"/>
    <property type="match status" value="1"/>
</dbReference>
<protein>
    <submittedName>
        <fullName evidence="3">Pimeloyl-ACP methyl ester carboxylesterase</fullName>
    </submittedName>
</protein>
<dbReference type="InterPro" id="IPR050266">
    <property type="entry name" value="AB_hydrolase_sf"/>
</dbReference>
<name>A0AAE3GE93_9PSEU</name>
<dbReference type="PANTHER" id="PTHR43798:SF31">
    <property type="entry name" value="AB HYDROLASE SUPERFAMILY PROTEIN YCLE"/>
    <property type="match status" value="1"/>
</dbReference>
<comment type="caution">
    <text evidence="3">The sequence shown here is derived from an EMBL/GenBank/DDBJ whole genome shotgun (WGS) entry which is preliminary data.</text>
</comment>
<dbReference type="EMBL" id="JAMTCK010000007">
    <property type="protein sequence ID" value="MCP2166555.1"/>
    <property type="molecule type" value="Genomic_DNA"/>
</dbReference>
<dbReference type="InterPro" id="IPR029058">
    <property type="entry name" value="AB_hydrolase_fold"/>
</dbReference>
<keyword evidence="1" id="KW-0378">Hydrolase</keyword>
<evidence type="ECO:0000256" key="1">
    <source>
        <dbReference type="ARBA" id="ARBA00022801"/>
    </source>
</evidence>
<evidence type="ECO:0000259" key="2">
    <source>
        <dbReference type="Pfam" id="PF00561"/>
    </source>
</evidence>
<dbReference type="InterPro" id="IPR000073">
    <property type="entry name" value="AB_hydrolase_1"/>
</dbReference>
<feature type="domain" description="AB hydrolase-1" evidence="2">
    <location>
        <begin position="18"/>
        <end position="131"/>
    </location>
</feature>
<reference evidence="3" key="1">
    <citation type="submission" date="2022-06" db="EMBL/GenBank/DDBJ databases">
        <title>Genomic Encyclopedia of Archaeal and Bacterial Type Strains, Phase II (KMG-II): from individual species to whole genera.</title>
        <authorList>
            <person name="Goeker M."/>
        </authorList>
    </citation>
    <scope>NUCLEOTIDE SEQUENCE</scope>
    <source>
        <strain evidence="3">DSM 43935</strain>
    </source>
</reference>
<dbReference type="Gene3D" id="3.40.50.1820">
    <property type="entry name" value="alpha/beta hydrolase"/>
    <property type="match status" value="1"/>
</dbReference>
<accession>A0AAE3GE93</accession>
<sequence>MAAVVLPHQIHGSGPHRVLALHGWFADRGAYRSIWPYLNETDFTYAFVDFRGYGQAKQIPGEFTLAEAAGDVLALADELGWAEFSLVGHSMGGKAAAAVLAEAPHRVRKIVGISPVPASGVPFDDQAWALFSSAPEQAGSRRAIIDLTTGNRLSGRWLDQMVAASFEAAAVDAFAAYLPDWARHDFHERIVGDPTPVLAIAGEHDPALSADALRATWGQWHPNARVEVLTNAGHYAADEVPVALVSLVENFLAE</sequence>
<evidence type="ECO:0000313" key="3">
    <source>
        <dbReference type="EMBL" id="MCP2166555.1"/>
    </source>
</evidence>
<dbReference type="SUPFAM" id="SSF53474">
    <property type="entry name" value="alpha/beta-Hydrolases"/>
    <property type="match status" value="1"/>
</dbReference>
<dbReference type="GO" id="GO:0016787">
    <property type="term" value="F:hydrolase activity"/>
    <property type="evidence" value="ECO:0007669"/>
    <property type="project" value="UniProtKB-KW"/>
</dbReference>
<proteinExistence type="predicted"/>
<organism evidence="3 4">
    <name type="scientific">Goodfellowiella coeruleoviolacea</name>
    <dbReference type="NCBI Taxonomy" id="334858"/>
    <lineage>
        <taxon>Bacteria</taxon>
        <taxon>Bacillati</taxon>
        <taxon>Actinomycetota</taxon>
        <taxon>Actinomycetes</taxon>
        <taxon>Pseudonocardiales</taxon>
        <taxon>Pseudonocardiaceae</taxon>
        <taxon>Goodfellowiella</taxon>
    </lineage>
</organism>